<comment type="similarity">
    <text evidence="1">Belongs to the peptidase S33 family.</text>
</comment>
<dbReference type="PRINTS" id="PR00793">
    <property type="entry name" value="PROAMNOPTASE"/>
</dbReference>
<dbReference type="PIRSF" id="PIRSF005539">
    <property type="entry name" value="Pept_S33_TRI_F1"/>
    <property type="match status" value="1"/>
</dbReference>
<dbReference type="InterPro" id="IPR029058">
    <property type="entry name" value="AB_hydrolase_fold"/>
</dbReference>
<evidence type="ECO:0000259" key="3">
    <source>
        <dbReference type="Pfam" id="PF00561"/>
    </source>
</evidence>
<dbReference type="NCBIfam" id="TIGR01250">
    <property type="entry name" value="pro_imino_pep_2"/>
    <property type="match status" value="1"/>
</dbReference>
<dbReference type="InterPro" id="IPR002410">
    <property type="entry name" value="Peptidase_S33"/>
</dbReference>
<dbReference type="SUPFAM" id="SSF53474">
    <property type="entry name" value="alpha/beta-Hydrolases"/>
    <property type="match status" value="1"/>
</dbReference>
<keyword evidence="2" id="KW-0378">Hydrolase</keyword>
<protein>
    <submittedName>
        <fullName evidence="4">Proline iminopeptidase</fullName>
    </submittedName>
</protein>
<evidence type="ECO:0000256" key="2">
    <source>
        <dbReference type="ARBA" id="ARBA00022801"/>
    </source>
</evidence>
<dbReference type="PANTHER" id="PTHR43433">
    <property type="entry name" value="HYDROLASE, ALPHA/BETA FOLD FAMILY PROTEIN"/>
    <property type="match status" value="1"/>
</dbReference>
<sequence length="277" mass="31094">MMPSNGITTSEAEFRVSAAGKPCKTWYKVFGNLRSGVRPLVRLHGGPGVGHNYLLSLEDLALKHGILVILYDQIGCGNSTHLEDKKGDASFWTVDLFLDELENLLERLGIQANYDLFGNSWGGMLGAEHGARRPKGLHRLIVADSPASMDLWAEAANKLRAQLPENVEAVLRKHEDEGTTESLEYEKAVMYFYKLHVCRVDPMPQDVVDSFDLIKKDGTVYHTMNGPSEFYVIGSLKTWTIIERLHKISVPTLLLNGRYDEAMDLVVEPYFEKVNKV</sequence>
<gene>
    <name evidence="4" type="ORF">K432DRAFT_447091</name>
</gene>
<reference evidence="4 5" key="1">
    <citation type="journal article" date="2016" name="Nat. Commun.">
        <title>Ectomycorrhizal ecology is imprinted in the genome of the dominant symbiotic fungus Cenococcum geophilum.</title>
        <authorList>
            <consortium name="DOE Joint Genome Institute"/>
            <person name="Peter M."/>
            <person name="Kohler A."/>
            <person name="Ohm R.A."/>
            <person name="Kuo A."/>
            <person name="Krutzmann J."/>
            <person name="Morin E."/>
            <person name="Arend M."/>
            <person name="Barry K.W."/>
            <person name="Binder M."/>
            <person name="Choi C."/>
            <person name="Clum A."/>
            <person name="Copeland A."/>
            <person name="Grisel N."/>
            <person name="Haridas S."/>
            <person name="Kipfer T."/>
            <person name="LaButti K."/>
            <person name="Lindquist E."/>
            <person name="Lipzen A."/>
            <person name="Maire R."/>
            <person name="Meier B."/>
            <person name="Mihaltcheva S."/>
            <person name="Molinier V."/>
            <person name="Murat C."/>
            <person name="Poggeler S."/>
            <person name="Quandt C.A."/>
            <person name="Sperisen C."/>
            <person name="Tritt A."/>
            <person name="Tisserant E."/>
            <person name="Crous P.W."/>
            <person name="Henrissat B."/>
            <person name="Nehls U."/>
            <person name="Egli S."/>
            <person name="Spatafora J.W."/>
            <person name="Grigoriev I.V."/>
            <person name="Martin F.M."/>
        </authorList>
    </citation>
    <scope>NUCLEOTIDE SEQUENCE [LARGE SCALE GENOMIC DNA]</scope>
    <source>
        <strain evidence="4 5">CBS 459.81</strain>
    </source>
</reference>
<dbReference type="EMBL" id="KV745410">
    <property type="protein sequence ID" value="OCK74804.1"/>
    <property type="molecule type" value="Genomic_DNA"/>
</dbReference>
<organism evidence="4 5">
    <name type="scientific">Lepidopterella palustris CBS 459.81</name>
    <dbReference type="NCBI Taxonomy" id="1314670"/>
    <lineage>
        <taxon>Eukaryota</taxon>
        <taxon>Fungi</taxon>
        <taxon>Dikarya</taxon>
        <taxon>Ascomycota</taxon>
        <taxon>Pezizomycotina</taxon>
        <taxon>Dothideomycetes</taxon>
        <taxon>Pleosporomycetidae</taxon>
        <taxon>Mytilinidiales</taxon>
        <taxon>Argynnaceae</taxon>
        <taxon>Lepidopterella</taxon>
    </lineage>
</organism>
<evidence type="ECO:0000313" key="4">
    <source>
        <dbReference type="EMBL" id="OCK74804.1"/>
    </source>
</evidence>
<dbReference type="OrthoDB" id="190201at2759"/>
<accession>A0A8E2J9W2</accession>
<evidence type="ECO:0000256" key="1">
    <source>
        <dbReference type="ARBA" id="ARBA00010088"/>
    </source>
</evidence>
<dbReference type="AlphaFoldDB" id="A0A8E2J9W2"/>
<dbReference type="InterPro" id="IPR000073">
    <property type="entry name" value="AB_hydrolase_1"/>
</dbReference>
<dbReference type="InterPro" id="IPR005945">
    <property type="entry name" value="Pro_imino_pep"/>
</dbReference>
<dbReference type="PANTHER" id="PTHR43433:SF5">
    <property type="entry name" value="AB HYDROLASE-1 DOMAIN-CONTAINING PROTEIN"/>
    <property type="match status" value="1"/>
</dbReference>
<keyword evidence="5" id="KW-1185">Reference proteome</keyword>
<feature type="domain" description="AB hydrolase-1" evidence="3">
    <location>
        <begin position="39"/>
        <end position="265"/>
    </location>
</feature>
<dbReference type="GO" id="GO:0008233">
    <property type="term" value="F:peptidase activity"/>
    <property type="evidence" value="ECO:0007669"/>
    <property type="project" value="InterPro"/>
</dbReference>
<dbReference type="InterPro" id="IPR050471">
    <property type="entry name" value="AB_hydrolase"/>
</dbReference>
<name>A0A8E2J9W2_9PEZI</name>
<evidence type="ECO:0000313" key="5">
    <source>
        <dbReference type="Proteomes" id="UP000250266"/>
    </source>
</evidence>
<dbReference type="GO" id="GO:0006508">
    <property type="term" value="P:proteolysis"/>
    <property type="evidence" value="ECO:0007669"/>
    <property type="project" value="InterPro"/>
</dbReference>
<dbReference type="Proteomes" id="UP000250266">
    <property type="component" value="Unassembled WGS sequence"/>
</dbReference>
<dbReference type="Pfam" id="PF00561">
    <property type="entry name" value="Abhydrolase_1"/>
    <property type="match status" value="1"/>
</dbReference>
<proteinExistence type="inferred from homology"/>
<dbReference type="Gene3D" id="3.40.50.1820">
    <property type="entry name" value="alpha/beta hydrolase"/>
    <property type="match status" value="1"/>
</dbReference>